<reference evidence="6 7" key="1">
    <citation type="submission" date="2021-04" db="EMBL/GenBank/DDBJ databases">
        <authorList>
            <person name="De Guttry C."/>
            <person name="Zahm M."/>
            <person name="Klopp C."/>
            <person name="Cabau C."/>
            <person name="Louis A."/>
            <person name="Berthelot C."/>
            <person name="Parey E."/>
            <person name="Roest Crollius H."/>
            <person name="Montfort J."/>
            <person name="Robinson-Rechavi M."/>
            <person name="Bucao C."/>
            <person name="Bouchez O."/>
            <person name="Gislard M."/>
            <person name="Lluch J."/>
            <person name="Milhes M."/>
            <person name="Lampietro C."/>
            <person name="Lopez Roques C."/>
            <person name="Donnadieu C."/>
            <person name="Braasch I."/>
            <person name="Desvignes T."/>
            <person name="Postlethwait J."/>
            <person name="Bobe J."/>
            <person name="Wedekind C."/>
            <person name="Guiguen Y."/>
        </authorList>
    </citation>
    <scope>NUCLEOTIDE SEQUENCE [LARGE SCALE GENOMIC DNA]</scope>
    <source>
        <strain evidence="6">Cs_M1</strain>
        <tissue evidence="6">Blood</tissue>
    </source>
</reference>
<accession>A0AAN8R2F4</accession>
<organism evidence="6 7">
    <name type="scientific">Coregonus suidteri</name>
    <dbReference type="NCBI Taxonomy" id="861788"/>
    <lineage>
        <taxon>Eukaryota</taxon>
        <taxon>Metazoa</taxon>
        <taxon>Chordata</taxon>
        <taxon>Craniata</taxon>
        <taxon>Vertebrata</taxon>
        <taxon>Euteleostomi</taxon>
        <taxon>Actinopterygii</taxon>
        <taxon>Neopterygii</taxon>
        <taxon>Teleostei</taxon>
        <taxon>Protacanthopterygii</taxon>
        <taxon>Salmoniformes</taxon>
        <taxon>Salmonidae</taxon>
        <taxon>Coregoninae</taxon>
        <taxon>Coregonus</taxon>
    </lineage>
</organism>
<keyword evidence="3" id="KW-0832">Ubl conjugation</keyword>
<protein>
    <recommendedName>
        <fullName evidence="5">ZMYM2-like/QRICH1 C-terminal domain-containing protein</fullName>
    </recommendedName>
</protein>
<dbReference type="InterPro" id="IPR042838">
    <property type="entry name" value="KIAA1958"/>
</dbReference>
<gene>
    <name evidence="6" type="ORF">J4Q44_G00096750</name>
</gene>
<evidence type="ECO:0000256" key="3">
    <source>
        <dbReference type="ARBA" id="ARBA00022843"/>
    </source>
</evidence>
<feature type="domain" description="ZMYM2-like/QRICH1 C-terminal" evidence="5">
    <location>
        <begin position="434"/>
        <end position="581"/>
    </location>
</feature>
<dbReference type="AlphaFoldDB" id="A0AAN8R2F4"/>
<dbReference type="EMBL" id="JAGTTL010000007">
    <property type="protein sequence ID" value="KAK6320568.1"/>
    <property type="molecule type" value="Genomic_DNA"/>
</dbReference>
<keyword evidence="7" id="KW-1185">Reference proteome</keyword>
<evidence type="ECO:0000256" key="4">
    <source>
        <dbReference type="SAM" id="MobiDB-lite"/>
    </source>
</evidence>
<feature type="region of interest" description="Disordered" evidence="4">
    <location>
        <begin position="190"/>
        <end position="227"/>
    </location>
</feature>
<evidence type="ECO:0000256" key="2">
    <source>
        <dbReference type="ARBA" id="ARBA00022553"/>
    </source>
</evidence>
<dbReference type="Pfam" id="PF12012">
    <property type="entry name" value="DUF3504"/>
    <property type="match status" value="1"/>
</dbReference>
<dbReference type="InterPro" id="IPR021893">
    <property type="entry name" value="ZMYM2-like_C"/>
</dbReference>
<evidence type="ECO:0000256" key="1">
    <source>
        <dbReference type="ARBA" id="ARBA00022499"/>
    </source>
</evidence>
<keyword evidence="2" id="KW-0597">Phosphoprotein</keyword>
<evidence type="ECO:0000313" key="6">
    <source>
        <dbReference type="EMBL" id="KAK6320568.1"/>
    </source>
</evidence>
<feature type="compositionally biased region" description="Basic and acidic residues" evidence="4">
    <location>
        <begin position="190"/>
        <end position="214"/>
    </location>
</feature>
<evidence type="ECO:0000259" key="5">
    <source>
        <dbReference type="Pfam" id="PF12012"/>
    </source>
</evidence>
<feature type="compositionally biased region" description="Basic and acidic residues" evidence="4">
    <location>
        <begin position="309"/>
        <end position="319"/>
    </location>
</feature>
<evidence type="ECO:0000313" key="7">
    <source>
        <dbReference type="Proteomes" id="UP001356427"/>
    </source>
</evidence>
<name>A0AAN8R2F4_9TELE</name>
<proteinExistence type="predicted"/>
<dbReference type="Proteomes" id="UP001356427">
    <property type="component" value="Unassembled WGS sequence"/>
</dbReference>
<dbReference type="PANTHER" id="PTHR46963:SF3">
    <property type="entry name" value="DUF3504 DOMAIN-CONTAINING PROTEIN"/>
    <property type="match status" value="1"/>
</dbReference>
<keyword evidence="1" id="KW-1017">Isopeptide bond</keyword>
<comment type="caution">
    <text evidence="6">The sequence shown here is derived from an EMBL/GenBank/DDBJ whole genome shotgun (WGS) entry which is preliminary data.</text>
</comment>
<feature type="region of interest" description="Disordered" evidence="4">
    <location>
        <begin position="287"/>
        <end position="319"/>
    </location>
</feature>
<feature type="region of interest" description="Disordered" evidence="4">
    <location>
        <begin position="240"/>
        <end position="275"/>
    </location>
</feature>
<sequence length="598" mass="67273">MEEPTCHVQAGVMLEDLSKLVTWAHSHGSHCPHKLSHKGKLNHGVGHQCKVNWRCEVGHAFDWALTLATEVKVEEEKTEEEVDVGHMSKRRRIQRLSSDEEEEGEMGYVPFIGNITDENGVESDVSHCSLVTHVSGEGGDAPVRKLEEALTGNKARKSKQQRTVKQPFFPRRIVQEDPKGNIHMDVRVELEQKNKESNQEGRGIEKRTVRKEESPGPNENLITALDITPLPSCLSDIESAPEDVEWSTPKGGQGSLSPPKPKPLFQGQGETHRQGSCSAALFPLTPQRSGAAAGHSPPNKGKVKAATKKPAEKRGPKKAEARLGNLMTFVMWLNSQNHPGARCPGSLPVAELDRLLVAFFQYVWEESRLQALSSSTLTTYARMLDRDLQNQGCSFSIRKSAEFTNTIRELDSCCQHLRQREWDRDILVIQSLRREEEAALRQAGVLSRATPDGLLNLVLFNNLKAFGKFHLEGVWPGRISDFHTAMETHPGTGNGEKLEYLEWNNTHFPDQSPVRMHGLADDPECCPLRDYKLYVSKRVGSRLIATDAMYCCPLSRYRPWDDYWFSRHAMPKPRLEKMITALSHHILSVRNRRAAAVY</sequence>
<dbReference type="PANTHER" id="PTHR46963">
    <property type="entry name" value="SIMILAR TO RIKEN CDNA E130308A19"/>
    <property type="match status" value="1"/>
</dbReference>